<dbReference type="AlphaFoldDB" id="A0A9W7G3P9"/>
<protein>
    <recommendedName>
        <fullName evidence="4">Ion transport domain-containing protein</fullName>
    </recommendedName>
</protein>
<dbReference type="PANTHER" id="PTHR10217">
    <property type="entry name" value="VOLTAGE AND LIGAND GATED POTASSIUM CHANNEL"/>
    <property type="match status" value="1"/>
</dbReference>
<evidence type="ECO:0000256" key="1">
    <source>
        <dbReference type="SAM" id="MobiDB-lite"/>
    </source>
</evidence>
<feature type="compositionally biased region" description="Low complexity" evidence="1">
    <location>
        <begin position="347"/>
        <end position="358"/>
    </location>
</feature>
<evidence type="ECO:0008006" key="4">
    <source>
        <dbReference type="Google" id="ProtNLM"/>
    </source>
</evidence>
<accession>A0A9W7G3P9</accession>
<dbReference type="EMBL" id="BRYA01000728">
    <property type="protein sequence ID" value="GMI31004.1"/>
    <property type="molecule type" value="Genomic_DNA"/>
</dbReference>
<keyword evidence="3" id="KW-1185">Reference proteome</keyword>
<feature type="region of interest" description="Disordered" evidence="1">
    <location>
        <begin position="1"/>
        <end position="67"/>
    </location>
</feature>
<evidence type="ECO:0000313" key="3">
    <source>
        <dbReference type="Proteomes" id="UP001165065"/>
    </source>
</evidence>
<feature type="region of interest" description="Disordered" evidence="1">
    <location>
        <begin position="317"/>
        <end position="409"/>
    </location>
</feature>
<dbReference type="InterPro" id="IPR050818">
    <property type="entry name" value="KCNH_animal-type"/>
</dbReference>
<reference evidence="3" key="1">
    <citation type="journal article" date="2023" name="Commun. Biol.">
        <title>Genome analysis of Parmales, the sister group of diatoms, reveals the evolutionary specialization of diatoms from phago-mixotrophs to photoautotrophs.</title>
        <authorList>
            <person name="Ban H."/>
            <person name="Sato S."/>
            <person name="Yoshikawa S."/>
            <person name="Yamada K."/>
            <person name="Nakamura Y."/>
            <person name="Ichinomiya M."/>
            <person name="Sato N."/>
            <person name="Blanc-Mathieu R."/>
            <person name="Endo H."/>
            <person name="Kuwata A."/>
            <person name="Ogata H."/>
        </authorList>
    </citation>
    <scope>NUCLEOTIDE SEQUENCE [LARGE SCALE GENOMIC DNA]</scope>
</reference>
<dbReference type="Proteomes" id="UP001165065">
    <property type="component" value="Unassembled WGS sequence"/>
</dbReference>
<comment type="caution">
    <text evidence="2">The sequence shown here is derived from an EMBL/GenBank/DDBJ whole genome shotgun (WGS) entry which is preliminary data.</text>
</comment>
<dbReference type="OrthoDB" id="426293at2759"/>
<dbReference type="GO" id="GO:0005249">
    <property type="term" value="F:voltage-gated potassium channel activity"/>
    <property type="evidence" value="ECO:0007669"/>
    <property type="project" value="TreeGrafter"/>
</dbReference>
<gene>
    <name evidence="2" type="ORF">TrCOL_g3295</name>
</gene>
<feature type="compositionally biased region" description="Low complexity" evidence="1">
    <location>
        <begin position="21"/>
        <end position="53"/>
    </location>
</feature>
<dbReference type="GO" id="GO:0042391">
    <property type="term" value="P:regulation of membrane potential"/>
    <property type="evidence" value="ECO:0007669"/>
    <property type="project" value="TreeGrafter"/>
</dbReference>
<organism evidence="2 3">
    <name type="scientific">Triparma columacea</name>
    <dbReference type="NCBI Taxonomy" id="722753"/>
    <lineage>
        <taxon>Eukaryota</taxon>
        <taxon>Sar</taxon>
        <taxon>Stramenopiles</taxon>
        <taxon>Ochrophyta</taxon>
        <taxon>Bolidophyceae</taxon>
        <taxon>Parmales</taxon>
        <taxon>Triparmaceae</taxon>
        <taxon>Triparma</taxon>
    </lineage>
</organism>
<name>A0A9W7G3P9_9STRA</name>
<sequence>MKFDTISPISPQPVPSHLRRSSSLSALDVSPHYSLCSSTPRPAQPSPSSSSSSPHPPSTDHRFNPRLPHRRPLRRRIYSFESPQSKPRSWWLIPSDSPWKMLWDMTTFLITLYSFYLTNLSISTRSYEIKESSALIELWFLLDVAISFVTEHVSSTGERTGDGRKVVLRYLRTWFVVDILSMIPWETFILKPIIDMQNNRGFFSKSFFRTKGIVKVTRVLRGRHFKLFGQLSRKTKHIGMGSSKLLKSLIKYLPKYIMFLRRMKIIIPLRLARGYHVIRKLAKDFLIWGGQVKRDVGGKVKLRRERLRDAVREVGGRWSPVRDPNTRRIQMRRRDSKAASSPSFSNVVKAAAVQADVDSTPPSPSEEEDYRGRRRTVATFTKPSPPSPHTVDVPRPTLKRRNTTSNVHQ</sequence>
<evidence type="ECO:0000313" key="2">
    <source>
        <dbReference type="EMBL" id="GMI31004.1"/>
    </source>
</evidence>
<dbReference type="GO" id="GO:0005886">
    <property type="term" value="C:plasma membrane"/>
    <property type="evidence" value="ECO:0007669"/>
    <property type="project" value="TreeGrafter"/>
</dbReference>
<dbReference type="PANTHER" id="PTHR10217:SF435">
    <property type="entry name" value="POTASSIUM VOLTAGE-GATED CHANNEL PROTEIN EAG"/>
    <property type="match status" value="1"/>
</dbReference>
<proteinExistence type="predicted"/>